<feature type="domain" description="GGDEF" evidence="8">
    <location>
        <begin position="694"/>
        <end position="827"/>
    </location>
</feature>
<feature type="transmembrane region" description="Helical" evidence="3">
    <location>
        <begin position="324"/>
        <end position="342"/>
    </location>
</feature>
<dbReference type="PROSITE" id="PS50112">
    <property type="entry name" value="PAS"/>
    <property type="match status" value="2"/>
</dbReference>
<dbReference type="SMART" id="SM00091">
    <property type="entry name" value="PAS"/>
    <property type="match status" value="2"/>
</dbReference>
<dbReference type="SUPFAM" id="SSF158472">
    <property type="entry name" value="HAMP domain-like"/>
    <property type="match status" value="1"/>
</dbReference>
<evidence type="ECO:0000313" key="10">
    <source>
        <dbReference type="Proteomes" id="UP000256269"/>
    </source>
</evidence>
<dbReference type="InterPro" id="IPR035965">
    <property type="entry name" value="PAS-like_dom_sf"/>
</dbReference>
<dbReference type="InterPro" id="IPR000014">
    <property type="entry name" value="PAS"/>
</dbReference>
<keyword evidence="10" id="KW-1185">Reference proteome</keyword>
<dbReference type="FunFam" id="3.30.70.270:FF:000001">
    <property type="entry name" value="Diguanylate cyclase domain protein"/>
    <property type="match status" value="1"/>
</dbReference>
<evidence type="ECO:0000259" key="6">
    <source>
        <dbReference type="PROSITE" id="PS50883"/>
    </source>
</evidence>
<evidence type="ECO:0000259" key="8">
    <source>
        <dbReference type="PROSITE" id="PS50887"/>
    </source>
</evidence>
<dbReference type="PROSITE" id="PS50887">
    <property type="entry name" value="GGDEF"/>
    <property type="match status" value="1"/>
</dbReference>
<dbReference type="Gene3D" id="6.10.340.10">
    <property type="match status" value="1"/>
</dbReference>
<evidence type="ECO:0000256" key="3">
    <source>
        <dbReference type="SAM" id="Phobius"/>
    </source>
</evidence>
<dbReference type="PANTHER" id="PTHR44757:SF2">
    <property type="entry name" value="BIOFILM ARCHITECTURE MAINTENANCE PROTEIN MBAA"/>
    <property type="match status" value="1"/>
</dbReference>
<dbReference type="InterPro" id="IPR000700">
    <property type="entry name" value="PAS-assoc_C"/>
</dbReference>
<gene>
    <name evidence="9" type="ORF">BCF44_10728</name>
</gene>
<dbReference type="AlphaFoldDB" id="A0A3E0HI62"/>
<dbReference type="SMART" id="SM00304">
    <property type="entry name" value="HAMP"/>
    <property type="match status" value="1"/>
</dbReference>
<dbReference type="SMART" id="SM00052">
    <property type="entry name" value="EAL"/>
    <property type="match status" value="1"/>
</dbReference>
<evidence type="ECO:0000256" key="2">
    <source>
        <dbReference type="ARBA" id="ARBA00022989"/>
    </source>
</evidence>
<keyword evidence="2 3" id="KW-1133">Transmembrane helix</keyword>
<dbReference type="SUPFAM" id="SSF141868">
    <property type="entry name" value="EAL domain-like"/>
    <property type="match status" value="1"/>
</dbReference>
<dbReference type="EMBL" id="QUNO01000007">
    <property type="protein sequence ID" value="REH45896.1"/>
    <property type="molecule type" value="Genomic_DNA"/>
</dbReference>
<feature type="domain" description="PAS" evidence="4">
    <location>
        <begin position="536"/>
        <end position="606"/>
    </location>
</feature>
<dbReference type="PANTHER" id="PTHR44757">
    <property type="entry name" value="DIGUANYLATE CYCLASE DGCP"/>
    <property type="match status" value="1"/>
</dbReference>
<protein>
    <submittedName>
        <fullName evidence="9">PAS domain S-box-containing protein/diguanylate cyclase (GGDEF)-like protein</fullName>
    </submittedName>
</protein>
<keyword evidence="3" id="KW-0472">Membrane</keyword>
<dbReference type="GO" id="GO:0016020">
    <property type="term" value="C:membrane"/>
    <property type="evidence" value="ECO:0007669"/>
    <property type="project" value="InterPro"/>
</dbReference>
<evidence type="ECO:0000256" key="1">
    <source>
        <dbReference type="ARBA" id="ARBA00022692"/>
    </source>
</evidence>
<dbReference type="PROSITE" id="PS50883">
    <property type="entry name" value="EAL"/>
    <property type="match status" value="1"/>
</dbReference>
<dbReference type="InterPro" id="IPR029787">
    <property type="entry name" value="Nucleotide_cyclase"/>
</dbReference>
<dbReference type="SMART" id="SM00267">
    <property type="entry name" value="GGDEF"/>
    <property type="match status" value="1"/>
</dbReference>
<feature type="domain" description="PAS" evidence="4">
    <location>
        <begin position="409"/>
        <end position="466"/>
    </location>
</feature>
<dbReference type="InterPro" id="IPR003660">
    <property type="entry name" value="HAMP_dom"/>
</dbReference>
<dbReference type="Gene3D" id="3.30.450.20">
    <property type="entry name" value="PAS domain"/>
    <property type="match status" value="2"/>
</dbReference>
<organism evidence="9 10">
    <name type="scientific">Kutzneria buriramensis</name>
    <dbReference type="NCBI Taxonomy" id="1045776"/>
    <lineage>
        <taxon>Bacteria</taxon>
        <taxon>Bacillati</taxon>
        <taxon>Actinomycetota</taxon>
        <taxon>Actinomycetes</taxon>
        <taxon>Pseudonocardiales</taxon>
        <taxon>Pseudonocardiaceae</taxon>
        <taxon>Kutzneria</taxon>
    </lineage>
</organism>
<dbReference type="InterPro" id="IPR052155">
    <property type="entry name" value="Biofilm_reg_signaling"/>
</dbReference>
<dbReference type="CDD" id="cd01949">
    <property type="entry name" value="GGDEF"/>
    <property type="match status" value="1"/>
</dbReference>
<dbReference type="NCBIfam" id="TIGR00254">
    <property type="entry name" value="GGDEF"/>
    <property type="match status" value="1"/>
</dbReference>
<dbReference type="Pfam" id="PF00563">
    <property type="entry name" value="EAL"/>
    <property type="match status" value="1"/>
</dbReference>
<dbReference type="NCBIfam" id="TIGR00229">
    <property type="entry name" value="sensory_box"/>
    <property type="match status" value="2"/>
</dbReference>
<keyword evidence="1 3" id="KW-0812">Transmembrane</keyword>
<dbReference type="CDD" id="cd01948">
    <property type="entry name" value="EAL"/>
    <property type="match status" value="1"/>
</dbReference>
<feature type="domain" description="PAC" evidence="5">
    <location>
        <begin position="483"/>
        <end position="535"/>
    </location>
</feature>
<dbReference type="InterPro" id="IPR013767">
    <property type="entry name" value="PAS_fold"/>
</dbReference>
<dbReference type="PROSITE" id="PS50113">
    <property type="entry name" value="PAC"/>
    <property type="match status" value="2"/>
</dbReference>
<comment type="caution">
    <text evidence="9">The sequence shown here is derived from an EMBL/GenBank/DDBJ whole genome shotgun (WGS) entry which is preliminary data.</text>
</comment>
<evidence type="ECO:0000259" key="7">
    <source>
        <dbReference type="PROSITE" id="PS50885"/>
    </source>
</evidence>
<name>A0A3E0HI62_9PSEU</name>
<evidence type="ECO:0000259" key="4">
    <source>
        <dbReference type="PROSITE" id="PS50112"/>
    </source>
</evidence>
<feature type="domain" description="PAC" evidence="5">
    <location>
        <begin position="610"/>
        <end position="662"/>
    </location>
</feature>
<evidence type="ECO:0000259" key="5">
    <source>
        <dbReference type="PROSITE" id="PS50113"/>
    </source>
</evidence>
<dbReference type="InterPro" id="IPR001610">
    <property type="entry name" value="PAC"/>
</dbReference>
<dbReference type="Pfam" id="PF00990">
    <property type="entry name" value="GGDEF"/>
    <property type="match status" value="1"/>
</dbReference>
<dbReference type="GO" id="GO:0007165">
    <property type="term" value="P:signal transduction"/>
    <property type="evidence" value="ECO:0007669"/>
    <property type="project" value="InterPro"/>
</dbReference>
<dbReference type="CDD" id="cd06225">
    <property type="entry name" value="HAMP"/>
    <property type="match status" value="1"/>
</dbReference>
<dbReference type="InterPro" id="IPR043128">
    <property type="entry name" value="Rev_trsase/Diguanyl_cyclase"/>
</dbReference>
<dbReference type="CDD" id="cd00130">
    <property type="entry name" value="PAS"/>
    <property type="match status" value="2"/>
</dbReference>
<feature type="transmembrane region" description="Helical" evidence="3">
    <location>
        <begin position="12"/>
        <end position="34"/>
    </location>
</feature>
<dbReference type="SUPFAM" id="SSF55073">
    <property type="entry name" value="Nucleotide cyclase"/>
    <property type="match status" value="1"/>
</dbReference>
<dbReference type="SUPFAM" id="SSF55785">
    <property type="entry name" value="PYP-like sensor domain (PAS domain)"/>
    <property type="match status" value="2"/>
</dbReference>
<dbReference type="Pfam" id="PF00672">
    <property type="entry name" value="HAMP"/>
    <property type="match status" value="1"/>
</dbReference>
<dbReference type="PROSITE" id="PS50885">
    <property type="entry name" value="HAMP"/>
    <property type="match status" value="1"/>
</dbReference>
<dbReference type="Pfam" id="PF00989">
    <property type="entry name" value="PAS"/>
    <property type="match status" value="1"/>
</dbReference>
<dbReference type="InterPro" id="IPR035919">
    <property type="entry name" value="EAL_sf"/>
</dbReference>
<sequence>MRPAWWRPRVWHRLAIIGLAFTLPLVTSTYLLMVNNGQRIEFSRNELRGLDYLRPLQALLVDVTADKTLDRRAAAGQSEPLHDAQSKVDADFAALLEVDARVGDDLRTTGAQLNANVLPATLAKNWRSWEAGQHDPGTDAAFHSLMVANLGTLVSYVGVTSNLVLDPELSPYHIADALAVRAPAIVVHTRAVGDTVDGMLADGRVMLSDRTDVAATVATLTSDADGLQSDLFTTFQDGGGSSARAVQNALGPLLTSTYLNVANLGTMITRNFVQAAQIQLGRPTLNQAVDSAVASVSALTTALSQHEAEMLQARIDMDSMSRELALAAVLAVLAVTVLLTVWQSRRITTDVGTVSRVAASLADGDLTGRAQVRSRDEVGVMATAFNGMAERLQHMVEEQQRAERTLRSERDFVDAVLEIAGSLVLVMDRDGRIVRFNRACELTTGYTAEEVLGRLCWELFLLPEDRPCIEAHFADLTPAKFPQTFECPWLTHDGGQLRIAWSNTALVDDSGAVTHVIATGIDVTAQRTAEAALREAKERFQKAFDHASIGMCLVDMDAGFLQVNRALCEMLGRSEQELLTLRVCDVTHPDDQAASMAVVAVAKQRDAVPHRLEKRYLRPDGRVVWAQVTACTIHAEDGEASYLVTQVEDVTERREAEARLVRQAMHDPLTGLPNRTLLMDRLRQVLARADRHPELTAVLFIDLDGFKDVNDSLGHDVGDEVLREVGRRLQGNIRPLDTVARLGGDEFVVLCQDLAGEQNVVEISERLAGVLAEPVAVGTFEVVVTASVGIALANGRVPAPEDLLREADAAMYGAKTRGKNRCEIFDAGLQARAVDRIAIASALRRGLRDDRFVLHFQPVVDICTGDTVAVESLVRLDDPDRGLLAPGTFIQVAEDSGLIVPIGTSVLEQACRELVAWRASGAAGPGLRTAVNLSARQATRPDLAETIEHALAQAGLEPSALTLELTETVLMEADAATLRQLERIRELGVGLGIDDFGTGYSSLTYLKRLPVSFVKIDRSFVAGLITDPSDREIVTAVIRLGQALGLTTIAEGVEEPAQFDALRQLGCDQAQGFLLGRPKAGPPGDIAAVRAMRTAARVS</sequence>
<dbReference type="InterPro" id="IPR000160">
    <property type="entry name" value="GGDEF_dom"/>
</dbReference>
<dbReference type="SMART" id="SM00086">
    <property type="entry name" value="PAC"/>
    <property type="match status" value="2"/>
</dbReference>
<dbReference type="InterPro" id="IPR001633">
    <property type="entry name" value="EAL_dom"/>
</dbReference>
<evidence type="ECO:0000313" key="9">
    <source>
        <dbReference type="EMBL" id="REH45896.1"/>
    </source>
</evidence>
<accession>A0A3E0HI62</accession>
<proteinExistence type="predicted"/>
<dbReference type="Gene3D" id="3.30.70.270">
    <property type="match status" value="1"/>
</dbReference>
<dbReference type="Gene3D" id="3.20.20.450">
    <property type="entry name" value="EAL domain"/>
    <property type="match status" value="1"/>
</dbReference>
<feature type="domain" description="HAMP" evidence="7">
    <location>
        <begin position="345"/>
        <end position="397"/>
    </location>
</feature>
<feature type="domain" description="EAL" evidence="6">
    <location>
        <begin position="836"/>
        <end position="1092"/>
    </location>
</feature>
<dbReference type="Pfam" id="PF13426">
    <property type="entry name" value="PAS_9"/>
    <property type="match status" value="1"/>
</dbReference>
<dbReference type="GO" id="GO:0006355">
    <property type="term" value="P:regulation of DNA-templated transcription"/>
    <property type="evidence" value="ECO:0007669"/>
    <property type="project" value="InterPro"/>
</dbReference>
<reference evidence="9 10" key="1">
    <citation type="submission" date="2018-08" db="EMBL/GenBank/DDBJ databases">
        <title>Genomic Encyclopedia of Archaeal and Bacterial Type Strains, Phase II (KMG-II): from individual species to whole genera.</title>
        <authorList>
            <person name="Goeker M."/>
        </authorList>
    </citation>
    <scope>NUCLEOTIDE SEQUENCE [LARGE SCALE GENOMIC DNA]</scope>
    <source>
        <strain evidence="9 10">DSM 45791</strain>
    </source>
</reference>
<dbReference type="Proteomes" id="UP000256269">
    <property type="component" value="Unassembled WGS sequence"/>
</dbReference>